<proteinExistence type="inferred from homology"/>
<evidence type="ECO:0000256" key="5">
    <source>
        <dbReference type="ARBA" id="ARBA00039666"/>
    </source>
</evidence>
<dbReference type="PANTHER" id="PTHR19288:SF46">
    <property type="entry name" value="HALOACID DEHALOGENASE-LIKE HYDROLASE DOMAIN-CONTAINING PROTEIN 2"/>
    <property type="match status" value="1"/>
</dbReference>
<dbReference type="EMBL" id="QFWT01000005">
    <property type="protein sequence ID" value="PWI33315.1"/>
    <property type="molecule type" value="Genomic_DNA"/>
</dbReference>
<evidence type="ECO:0000313" key="7">
    <source>
        <dbReference type="Proteomes" id="UP000245362"/>
    </source>
</evidence>
<dbReference type="InterPro" id="IPR023214">
    <property type="entry name" value="HAD_sf"/>
</dbReference>
<keyword evidence="6" id="KW-0378">Hydrolase</keyword>
<dbReference type="RefSeq" id="WP_109319899.1">
    <property type="nucleotide sequence ID" value="NZ_QFWT01000005.1"/>
</dbReference>
<dbReference type="InterPro" id="IPR006355">
    <property type="entry name" value="LHPP/HDHD2"/>
</dbReference>
<comment type="cofactor">
    <cofactor evidence="1">
        <name>Mg(2+)</name>
        <dbReference type="ChEBI" id="CHEBI:18420"/>
    </cofactor>
</comment>
<dbReference type="Proteomes" id="UP000245362">
    <property type="component" value="Unassembled WGS sequence"/>
</dbReference>
<evidence type="ECO:0000256" key="2">
    <source>
        <dbReference type="ARBA" id="ARBA00007958"/>
    </source>
</evidence>
<comment type="caution">
    <text evidence="6">The sequence shown here is derived from an EMBL/GenBank/DDBJ whole genome shotgun (WGS) entry which is preliminary data.</text>
</comment>
<organism evidence="6 7">
    <name type="scientific">Vibrio albus</name>
    <dbReference type="NCBI Taxonomy" id="2200953"/>
    <lineage>
        <taxon>Bacteria</taxon>
        <taxon>Pseudomonadati</taxon>
        <taxon>Pseudomonadota</taxon>
        <taxon>Gammaproteobacteria</taxon>
        <taxon>Vibrionales</taxon>
        <taxon>Vibrionaceae</taxon>
        <taxon>Vibrio</taxon>
    </lineage>
</organism>
<dbReference type="NCBIfam" id="TIGR01458">
    <property type="entry name" value="HAD-SF-IIA-hyp3"/>
    <property type="match status" value="1"/>
</dbReference>
<dbReference type="GO" id="GO:0016791">
    <property type="term" value="F:phosphatase activity"/>
    <property type="evidence" value="ECO:0007669"/>
    <property type="project" value="InterPro"/>
</dbReference>
<evidence type="ECO:0000256" key="4">
    <source>
        <dbReference type="ARBA" id="ARBA00022842"/>
    </source>
</evidence>
<dbReference type="OrthoDB" id="6196267at2"/>
<protein>
    <recommendedName>
        <fullName evidence="5">Haloacid dehalogenase-like hydrolase domain-containing protein 2</fullName>
    </recommendedName>
</protein>
<comment type="similarity">
    <text evidence="2">Belongs to the HAD-like hydrolase superfamily.</text>
</comment>
<dbReference type="AlphaFoldDB" id="A0A2U3B992"/>
<dbReference type="Pfam" id="PF13344">
    <property type="entry name" value="Hydrolase_6"/>
    <property type="match status" value="1"/>
</dbReference>
<keyword evidence="7" id="KW-1185">Reference proteome</keyword>
<dbReference type="Pfam" id="PF13242">
    <property type="entry name" value="Hydrolase_like"/>
    <property type="match status" value="1"/>
</dbReference>
<keyword evidence="3" id="KW-0479">Metal-binding</keyword>
<dbReference type="GO" id="GO:0046872">
    <property type="term" value="F:metal ion binding"/>
    <property type="evidence" value="ECO:0007669"/>
    <property type="project" value="UniProtKB-KW"/>
</dbReference>
<dbReference type="PANTHER" id="PTHR19288">
    <property type="entry name" value="4-NITROPHENYLPHOSPHATASE-RELATED"/>
    <property type="match status" value="1"/>
</dbReference>
<dbReference type="InterPro" id="IPR036412">
    <property type="entry name" value="HAD-like_sf"/>
</dbReference>
<dbReference type="SUPFAM" id="SSF56784">
    <property type="entry name" value="HAD-like"/>
    <property type="match status" value="1"/>
</dbReference>
<gene>
    <name evidence="6" type="ORF">DI392_10695</name>
</gene>
<reference evidence="6 7" key="1">
    <citation type="submission" date="2018-05" db="EMBL/GenBank/DDBJ databases">
        <title>Vibrio limimaris sp. nov., isolated from marine sediment.</title>
        <authorList>
            <person name="Li C.-M."/>
        </authorList>
    </citation>
    <scope>NUCLEOTIDE SEQUENCE [LARGE SCALE GENOMIC DNA]</scope>
    <source>
        <strain evidence="6 7">E4404</strain>
    </source>
</reference>
<dbReference type="GO" id="GO:0005737">
    <property type="term" value="C:cytoplasm"/>
    <property type="evidence" value="ECO:0007669"/>
    <property type="project" value="TreeGrafter"/>
</dbReference>
<accession>A0A2U3B992</accession>
<evidence type="ECO:0000313" key="6">
    <source>
        <dbReference type="EMBL" id="PWI33315.1"/>
    </source>
</evidence>
<name>A0A2U3B992_9VIBR</name>
<sequence>MNRLDNISGILFDLEGVLFVGEQLIDGAVETVQYLKQKHIPYRFVTNTTTKSRGELAYKMQRLGFAVEADEILTAPCAASAYLQKTNPASCYLLVADAVKEEFSAFSVSEENPDVVVVGDIGPVWNYDIVNRVFQMLMSGAELVALHKSKYWQTVQGLQVDIGAFIAGLEYASGKPSVVIGKPSEAFFSAGIQALGYPKEKILMVGDDIESDIGGAQKSGICGALVRTGKYREDIAVTSSVTPDIILDSVADLKKYF</sequence>
<dbReference type="InterPro" id="IPR006357">
    <property type="entry name" value="HAD-SF_hydro_IIA"/>
</dbReference>
<dbReference type="NCBIfam" id="TIGR01460">
    <property type="entry name" value="HAD-SF-IIA"/>
    <property type="match status" value="1"/>
</dbReference>
<evidence type="ECO:0000256" key="1">
    <source>
        <dbReference type="ARBA" id="ARBA00001946"/>
    </source>
</evidence>
<evidence type="ECO:0000256" key="3">
    <source>
        <dbReference type="ARBA" id="ARBA00022723"/>
    </source>
</evidence>
<keyword evidence="4" id="KW-0460">Magnesium</keyword>
<dbReference type="Gene3D" id="3.40.50.1000">
    <property type="entry name" value="HAD superfamily/HAD-like"/>
    <property type="match status" value="2"/>
</dbReference>